<name>A0A0A9ZE06_LYGHE</name>
<reference evidence="1" key="1">
    <citation type="journal article" date="2014" name="PLoS ONE">
        <title>Transcriptome-Based Identification of ABC Transporters in the Western Tarnished Plant Bug Lygus hesperus.</title>
        <authorList>
            <person name="Hull J.J."/>
            <person name="Chaney K."/>
            <person name="Geib S.M."/>
            <person name="Fabrick J.A."/>
            <person name="Brent C.S."/>
            <person name="Walsh D."/>
            <person name="Lavine L.C."/>
        </authorList>
    </citation>
    <scope>NUCLEOTIDE SEQUENCE</scope>
</reference>
<accession>A0A0A9ZE06</accession>
<proteinExistence type="predicted"/>
<protein>
    <submittedName>
        <fullName evidence="1">Uncharacterized protein</fullName>
    </submittedName>
</protein>
<dbReference type="AlphaFoldDB" id="A0A0A9ZE06"/>
<evidence type="ECO:0000313" key="1">
    <source>
        <dbReference type="EMBL" id="JAG42106.1"/>
    </source>
</evidence>
<reference evidence="1" key="2">
    <citation type="submission" date="2014-07" db="EMBL/GenBank/DDBJ databases">
        <authorList>
            <person name="Hull J."/>
        </authorList>
    </citation>
    <scope>NUCLEOTIDE SEQUENCE</scope>
</reference>
<organism evidence="1">
    <name type="scientific">Lygus hesperus</name>
    <name type="common">Western plant bug</name>
    <dbReference type="NCBI Taxonomy" id="30085"/>
    <lineage>
        <taxon>Eukaryota</taxon>
        <taxon>Metazoa</taxon>
        <taxon>Ecdysozoa</taxon>
        <taxon>Arthropoda</taxon>
        <taxon>Hexapoda</taxon>
        <taxon>Insecta</taxon>
        <taxon>Pterygota</taxon>
        <taxon>Neoptera</taxon>
        <taxon>Paraneoptera</taxon>
        <taxon>Hemiptera</taxon>
        <taxon>Heteroptera</taxon>
        <taxon>Panheteroptera</taxon>
        <taxon>Cimicomorpha</taxon>
        <taxon>Miridae</taxon>
        <taxon>Mirini</taxon>
        <taxon>Lygus</taxon>
    </lineage>
</organism>
<dbReference type="EMBL" id="GBHO01001498">
    <property type="protein sequence ID" value="JAG42106.1"/>
    <property type="molecule type" value="Transcribed_RNA"/>
</dbReference>
<gene>
    <name evidence="1" type="ORF">CM83_20672</name>
</gene>
<sequence>MVCGIKSCRGNGHVVTNEPHKPRELYLMDCVRSNNHTLAIHISNKPSLFCSLPFDASSVLTSSTSADEQTASSASNTTTTTITPTTTTLSAVTQNNKNNSSNNNSNTAALINYTETQLTCVQSGMHSTKTICLTS</sequence>